<dbReference type="Proteomes" id="UP001465976">
    <property type="component" value="Unassembled WGS sequence"/>
</dbReference>
<dbReference type="EMBL" id="JBAHYK010000309">
    <property type="protein sequence ID" value="KAL0575388.1"/>
    <property type="molecule type" value="Genomic_DNA"/>
</dbReference>
<gene>
    <name evidence="2" type="ORF">V5O48_006581</name>
</gene>
<evidence type="ECO:0000256" key="1">
    <source>
        <dbReference type="SAM" id="Coils"/>
    </source>
</evidence>
<keyword evidence="3" id="KW-1185">Reference proteome</keyword>
<evidence type="ECO:0008006" key="4">
    <source>
        <dbReference type="Google" id="ProtNLM"/>
    </source>
</evidence>
<name>A0ABR3FJ44_9AGAR</name>
<evidence type="ECO:0000313" key="2">
    <source>
        <dbReference type="EMBL" id="KAL0575388.1"/>
    </source>
</evidence>
<dbReference type="Gene3D" id="1.20.1280.50">
    <property type="match status" value="1"/>
</dbReference>
<organism evidence="2 3">
    <name type="scientific">Marasmius crinis-equi</name>
    <dbReference type="NCBI Taxonomy" id="585013"/>
    <lineage>
        <taxon>Eukaryota</taxon>
        <taxon>Fungi</taxon>
        <taxon>Dikarya</taxon>
        <taxon>Basidiomycota</taxon>
        <taxon>Agaricomycotina</taxon>
        <taxon>Agaricomycetes</taxon>
        <taxon>Agaricomycetidae</taxon>
        <taxon>Agaricales</taxon>
        <taxon>Marasmiineae</taxon>
        <taxon>Marasmiaceae</taxon>
        <taxon>Marasmius</taxon>
    </lineage>
</organism>
<accession>A0ABR3FJ44</accession>
<proteinExistence type="predicted"/>
<evidence type="ECO:0000313" key="3">
    <source>
        <dbReference type="Proteomes" id="UP001465976"/>
    </source>
</evidence>
<protein>
    <recommendedName>
        <fullName evidence="4">F-box domain-containing protein</fullName>
    </recommendedName>
</protein>
<reference evidence="2 3" key="1">
    <citation type="submission" date="2024-02" db="EMBL/GenBank/DDBJ databases">
        <title>A draft genome for the cacao thread blight pathogen Marasmius crinis-equi.</title>
        <authorList>
            <person name="Cohen S.P."/>
            <person name="Baruah I.K."/>
            <person name="Amoako-Attah I."/>
            <person name="Bukari Y."/>
            <person name="Meinhardt L.W."/>
            <person name="Bailey B.A."/>
        </authorList>
    </citation>
    <scope>NUCLEOTIDE SEQUENCE [LARGE SCALE GENOMIC DNA]</scope>
    <source>
        <strain evidence="2 3">GH-76</strain>
    </source>
</reference>
<sequence length="187" mass="21882">MNTNALRQDENPSGHERREVLGALEEEERLLAIYNEELHRQRQIIKDIQTQRKALARSVATRRSYLSAVRKFPAEILEEIFSLVCLSDTYTFGVFTEDKSTMVRKHPVNLSHVCPRWRRVATGCPRLWCSFFLDIVRPRSSFETLVPLYLTNSADRPLTIWFRDTWVGLHQTLELEARWSGDTGRTF</sequence>
<comment type="caution">
    <text evidence="2">The sequence shown here is derived from an EMBL/GenBank/DDBJ whole genome shotgun (WGS) entry which is preliminary data.</text>
</comment>
<keyword evidence="1" id="KW-0175">Coiled coil</keyword>
<feature type="coiled-coil region" evidence="1">
    <location>
        <begin position="17"/>
        <end position="51"/>
    </location>
</feature>